<proteinExistence type="predicted"/>
<dbReference type="PATRIC" id="fig|1300343.5.peg.167"/>
<evidence type="ECO:0000256" key="3">
    <source>
        <dbReference type="ARBA" id="ARBA00022643"/>
    </source>
</evidence>
<protein>
    <recommendedName>
        <fullName evidence="5">Pyridoxamine 5'-phosphate oxidase N-terminal domain-containing protein</fullName>
    </recommendedName>
</protein>
<dbReference type="Gene3D" id="2.30.110.10">
    <property type="entry name" value="Electron Transport, Fmn-binding Protein, Chain A"/>
    <property type="match status" value="1"/>
</dbReference>
<dbReference type="Pfam" id="PF01243">
    <property type="entry name" value="PNPOx_N"/>
    <property type="match status" value="1"/>
</dbReference>
<comment type="cofactor">
    <cofactor evidence="1">
        <name>FMN</name>
        <dbReference type="ChEBI" id="CHEBI:58210"/>
    </cofactor>
</comment>
<dbReference type="Proteomes" id="UP000030140">
    <property type="component" value="Unassembled WGS sequence"/>
</dbReference>
<comment type="caution">
    <text evidence="6">The sequence shown here is derived from an EMBL/GenBank/DDBJ whole genome shotgun (WGS) entry which is preliminary data.</text>
</comment>
<evidence type="ECO:0000256" key="1">
    <source>
        <dbReference type="ARBA" id="ARBA00001917"/>
    </source>
</evidence>
<evidence type="ECO:0000256" key="4">
    <source>
        <dbReference type="ARBA" id="ARBA00023002"/>
    </source>
</evidence>
<keyword evidence="2" id="KW-0285">Flavoprotein</keyword>
<dbReference type="KEGG" id="ddo:I597_0169"/>
<dbReference type="PANTHER" id="PTHR10851">
    <property type="entry name" value="PYRIDOXINE-5-PHOSPHATE OXIDASE"/>
    <property type="match status" value="1"/>
</dbReference>
<name>A0A0A2GVH3_9FLAO</name>
<gene>
    <name evidence="6" type="ORF">NV36_06535</name>
</gene>
<dbReference type="AlphaFoldDB" id="A0A0A2GVH3"/>
<organism evidence="6 7">
    <name type="scientific">Dokdonia donghaensis DSW-1</name>
    <dbReference type="NCBI Taxonomy" id="1300343"/>
    <lineage>
        <taxon>Bacteria</taxon>
        <taxon>Pseudomonadati</taxon>
        <taxon>Bacteroidota</taxon>
        <taxon>Flavobacteriia</taxon>
        <taxon>Flavobacteriales</taxon>
        <taxon>Flavobacteriaceae</taxon>
        <taxon>Dokdonia</taxon>
    </lineage>
</organism>
<dbReference type="GO" id="GO:0008615">
    <property type="term" value="P:pyridoxine biosynthetic process"/>
    <property type="evidence" value="ECO:0007669"/>
    <property type="project" value="InterPro"/>
</dbReference>
<dbReference type="SUPFAM" id="SSF50475">
    <property type="entry name" value="FMN-binding split barrel"/>
    <property type="match status" value="1"/>
</dbReference>
<dbReference type="PANTHER" id="PTHR10851:SF3">
    <property type="entry name" value="PYRIDOXINE_PYRIDOXAMINE 5'-PHOSPHATE OXIDASE 2"/>
    <property type="match status" value="1"/>
</dbReference>
<dbReference type="RefSeq" id="WP_035325612.1">
    <property type="nucleotide sequence ID" value="NZ_CP015125.1"/>
</dbReference>
<evidence type="ECO:0000256" key="2">
    <source>
        <dbReference type="ARBA" id="ARBA00022630"/>
    </source>
</evidence>
<accession>A0A0A2GVH3</accession>
<sequence>MLDQYFDELKKELSLGINKKGHPFRYVTLGTVDADGIPQLRTVVLRQVQDDLSLRIYTDSRSSKIAQLLQNPTASLLFYHPKKLLQVKVTATASIITDPTELAKYYTGVQPNSKKDYTTAQPPGATLSNPDEVSYLEATHFFTIIAFAPTQIEYLQLKRPNHIRASFTKTNDEWEGRFINP</sequence>
<dbReference type="InterPro" id="IPR011576">
    <property type="entry name" value="Pyridox_Oxase_N"/>
</dbReference>
<dbReference type="InterPro" id="IPR012349">
    <property type="entry name" value="Split_barrel_FMN-bd"/>
</dbReference>
<evidence type="ECO:0000313" key="7">
    <source>
        <dbReference type="Proteomes" id="UP000030140"/>
    </source>
</evidence>
<evidence type="ECO:0000313" key="6">
    <source>
        <dbReference type="EMBL" id="KGO06528.1"/>
    </source>
</evidence>
<feature type="domain" description="Pyridoxamine 5'-phosphate oxidase N-terminal" evidence="5">
    <location>
        <begin position="25"/>
        <end position="107"/>
    </location>
</feature>
<keyword evidence="3" id="KW-0288">FMN</keyword>
<evidence type="ECO:0000259" key="5">
    <source>
        <dbReference type="Pfam" id="PF01243"/>
    </source>
</evidence>
<keyword evidence="7" id="KW-1185">Reference proteome</keyword>
<dbReference type="InterPro" id="IPR000659">
    <property type="entry name" value="Pyridox_Oxase"/>
</dbReference>
<dbReference type="GO" id="GO:0010181">
    <property type="term" value="F:FMN binding"/>
    <property type="evidence" value="ECO:0007669"/>
    <property type="project" value="InterPro"/>
</dbReference>
<dbReference type="OrthoDB" id="1493996at2"/>
<dbReference type="GO" id="GO:0004733">
    <property type="term" value="F:pyridoxamine phosphate oxidase activity"/>
    <property type="evidence" value="ECO:0007669"/>
    <property type="project" value="InterPro"/>
</dbReference>
<keyword evidence="4" id="KW-0560">Oxidoreductase</keyword>
<dbReference type="EMBL" id="JSAQ01000001">
    <property type="protein sequence ID" value="KGO06528.1"/>
    <property type="molecule type" value="Genomic_DNA"/>
</dbReference>
<reference evidence="6 7" key="1">
    <citation type="submission" date="2014-10" db="EMBL/GenBank/DDBJ databases">
        <title>Draft genome sequence of the proteorhodopsin-containing marine bacterium Dokdonia donghaensis.</title>
        <authorList>
            <person name="Gomez-Consarnau L."/>
            <person name="Gonzalez J.M."/>
            <person name="Riedel T."/>
            <person name="Jaenicke S."/>
            <person name="Wagner-Doebler I."/>
            <person name="Fuhrman J.A."/>
        </authorList>
    </citation>
    <scope>NUCLEOTIDE SEQUENCE [LARGE SCALE GENOMIC DNA]</scope>
    <source>
        <strain evidence="6 7">DSW-1</strain>
    </source>
</reference>